<dbReference type="Proteomes" id="UP000746595">
    <property type="component" value="Unassembled WGS sequence"/>
</dbReference>
<evidence type="ECO:0000313" key="7">
    <source>
        <dbReference type="Proteomes" id="UP000746595"/>
    </source>
</evidence>
<comment type="similarity">
    <text evidence="1">Belongs to the ABC transporter superfamily.</text>
</comment>
<dbReference type="RefSeq" id="WP_168152671.1">
    <property type="nucleotide sequence ID" value="NZ_JAAWVT010000007.1"/>
</dbReference>
<dbReference type="InterPro" id="IPR017871">
    <property type="entry name" value="ABC_transporter-like_CS"/>
</dbReference>
<evidence type="ECO:0000256" key="4">
    <source>
        <dbReference type="ARBA" id="ARBA00022840"/>
    </source>
</evidence>
<dbReference type="Gene3D" id="3.40.50.300">
    <property type="entry name" value="P-loop containing nucleotide triphosphate hydrolases"/>
    <property type="match status" value="1"/>
</dbReference>
<accession>A0ABX1G6E5</accession>
<evidence type="ECO:0000313" key="6">
    <source>
        <dbReference type="EMBL" id="NKG21847.1"/>
    </source>
</evidence>
<comment type="caution">
    <text evidence="6">The sequence shown here is derived from an EMBL/GenBank/DDBJ whole genome shotgun (WGS) entry which is preliminary data.</text>
</comment>
<evidence type="ECO:0000256" key="3">
    <source>
        <dbReference type="ARBA" id="ARBA00022741"/>
    </source>
</evidence>
<dbReference type="InterPro" id="IPR003593">
    <property type="entry name" value="AAA+_ATPase"/>
</dbReference>
<dbReference type="EMBL" id="JAAWVT010000007">
    <property type="protein sequence ID" value="NKG21847.1"/>
    <property type="molecule type" value="Genomic_DNA"/>
</dbReference>
<dbReference type="PROSITE" id="PS00211">
    <property type="entry name" value="ABC_TRANSPORTER_1"/>
    <property type="match status" value="1"/>
</dbReference>
<reference evidence="6 7" key="1">
    <citation type="submission" date="2020-04" db="EMBL/GenBank/DDBJ databases">
        <title>Paeniglutamicibacter sp. ANT13_2, a novel actinomycete isolated from sediment in Antarctica.</title>
        <authorList>
            <person name="Sakdapetsiri C."/>
            <person name="Pinyakong O."/>
        </authorList>
    </citation>
    <scope>NUCLEOTIDE SEQUENCE [LARGE SCALE GENOMIC DNA]</scope>
    <source>
        <strain evidence="6 7">ANT13_2</strain>
    </source>
</reference>
<proteinExistence type="inferred from homology"/>
<gene>
    <name evidence="6" type="ORF">HED64_14175</name>
</gene>
<dbReference type="SMART" id="SM00382">
    <property type="entry name" value="AAA"/>
    <property type="match status" value="1"/>
</dbReference>
<dbReference type="Pfam" id="PF00005">
    <property type="entry name" value="ABC_tran"/>
    <property type="match status" value="1"/>
</dbReference>
<evidence type="ECO:0000256" key="2">
    <source>
        <dbReference type="ARBA" id="ARBA00022448"/>
    </source>
</evidence>
<feature type="domain" description="ABC transporter" evidence="5">
    <location>
        <begin position="3"/>
        <end position="228"/>
    </location>
</feature>
<dbReference type="PANTHER" id="PTHR43335:SF4">
    <property type="entry name" value="ABC TRANSPORTER, ATP-BINDING PROTEIN"/>
    <property type="match status" value="1"/>
</dbReference>
<evidence type="ECO:0000259" key="5">
    <source>
        <dbReference type="PROSITE" id="PS50893"/>
    </source>
</evidence>
<name>A0ABX1G6E5_9MICC</name>
<dbReference type="InterPro" id="IPR003439">
    <property type="entry name" value="ABC_transporter-like_ATP-bd"/>
</dbReference>
<dbReference type="GO" id="GO:0005524">
    <property type="term" value="F:ATP binding"/>
    <property type="evidence" value="ECO:0007669"/>
    <property type="project" value="UniProtKB-KW"/>
</dbReference>
<keyword evidence="7" id="KW-1185">Reference proteome</keyword>
<dbReference type="PANTHER" id="PTHR43335">
    <property type="entry name" value="ABC TRANSPORTER, ATP-BINDING PROTEIN"/>
    <property type="match status" value="1"/>
</dbReference>
<dbReference type="SUPFAM" id="SSF52540">
    <property type="entry name" value="P-loop containing nucleoside triphosphate hydrolases"/>
    <property type="match status" value="1"/>
</dbReference>
<dbReference type="PROSITE" id="PS50893">
    <property type="entry name" value="ABC_TRANSPORTER_2"/>
    <property type="match status" value="1"/>
</dbReference>
<dbReference type="InterPro" id="IPR027417">
    <property type="entry name" value="P-loop_NTPase"/>
</dbReference>
<keyword evidence="4 6" id="KW-0067">ATP-binding</keyword>
<keyword evidence="3" id="KW-0547">Nucleotide-binding</keyword>
<sequence length="233" mass="24887">MGIKVSGLNQRLGGRDVLKDVAFTAAPGRITGFLGPNGAGKTTTLSSMLGLIPVSGAEITFGGQPLASLPRGKGGVCALFEKKGQDGWRRGIGHLRMVADAVGADSGEINQAIEKVGLQGASKRRIRTYSLGMRQRLGLAEMLIGSPNYVLLDEPMNGLDPEGIQWLRDLLIEVAERGATVLVSSHMLNEAEQFVQDVVLLRDGAVAFRGDVDDLRSGQSLEQAYLRFAREGK</sequence>
<keyword evidence="2" id="KW-0813">Transport</keyword>
<organism evidence="6 7">
    <name type="scientific">Paeniglutamicibacter terrestris</name>
    <dbReference type="NCBI Taxonomy" id="2723403"/>
    <lineage>
        <taxon>Bacteria</taxon>
        <taxon>Bacillati</taxon>
        <taxon>Actinomycetota</taxon>
        <taxon>Actinomycetes</taxon>
        <taxon>Micrococcales</taxon>
        <taxon>Micrococcaceae</taxon>
        <taxon>Paeniglutamicibacter</taxon>
    </lineage>
</organism>
<evidence type="ECO:0000256" key="1">
    <source>
        <dbReference type="ARBA" id="ARBA00005417"/>
    </source>
</evidence>
<protein>
    <submittedName>
        <fullName evidence="6">ATP-binding cassette domain-containing protein</fullName>
    </submittedName>
</protein>